<proteinExistence type="predicted"/>
<dbReference type="InterPro" id="IPR036691">
    <property type="entry name" value="Endo/exonu/phosph_ase_sf"/>
</dbReference>
<dbReference type="AlphaFoldDB" id="A0A8J4TEW7"/>
<protein>
    <recommendedName>
        <fullName evidence="3">Endonuclease/exonuclease/phosphatase domain-containing protein</fullName>
    </recommendedName>
</protein>
<keyword evidence="2" id="KW-1185">Reference proteome</keyword>
<sequence length="87" mass="9203">LVLIRGDFNVDIEGEGGSELAQVMAGAGLVDMYRVVEPDTPGYTWKNSRGHSSRPAVRGGHGEAADMPLDTFLGLRSLFGHGWCSGG</sequence>
<dbReference type="SUPFAM" id="SSF56219">
    <property type="entry name" value="DNase I-like"/>
    <property type="match status" value="1"/>
</dbReference>
<name>A0A8J4TEW7_CLAMG</name>
<organism evidence="1 2">
    <name type="scientific">Clarias magur</name>
    <name type="common">Asian catfish</name>
    <name type="synonym">Macropteronotus magur</name>
    <dbReference type="NCBI Taxonomy" id="1594786"/>
    <lineage>
        <taxon>Eukaryota</taxon>
        <taxon>Metazoa</taxon>
        <taxon>Chordata</taxon>
        <taxon>Craniata</taxon>
        <taxon>Vertebrata</taxon>
        <taxon>Euteleostomi</taxon>
        <taxon>Actinopterygii</taxon>
        <taxon>Neopterygii</taxon>
        <taxon>Teleostei</taxon>
        <taxon>Ostariophysi</taxon>
        <taxon>Siluriformes</taxon>
        <taxon>Clariidae</taxon>
        <taxon>Clarias</taxon>
    </lineage>
</organism>
<evidence type="ECO:0008006" key="3">
    <source>
        <dbReference type="Google" id="ProtNLM"/>
    </source>
</evidence>
<dbReference type="EMBL" id="QNUK01000893">
    <property type="protein sequence ID" value="KAF5888928.1"/>
    <property type="molecule type" value="Genomic_DNA"/>
</dbReference>
<dbReference type="Gene3D" id="3.60.10.10">
    <property type="entry name" value="Endonuclease/exonuclease/phosphatase"/>
    <property type="match status" value="1"/>
</dbReference>
<dbReference type="OrthoDB" id="9975959at2759"/>
<feature type="non-terminal residue" evidence="1">
    <location>
        <position position="1"/>
    </location>
</feature>
<gene>
    <name evidence="1" type="ORF">DAT39_021374</name>
</gene>
<feature type="non-terminal residue" evidence="1">
    <location>
        <position position="87"/>
    </location>
</feature>
<reference evidence="1" key="1">
    <citation type="submission" date="2020-07" db="EMBL/GenBank/DDBJ databases">
        <title>Clarias magur genome sequencing, assembly and annotation.</title>
        <authorList>
            <person name="Kushwaha B."/>
            <person name="Kumar R."/>
            <person name="Das P."/>
            <person name="Joshi C.G."/>
            <person name="Kumar D."/>
            <person name="Nagpure N.S."/>
            <person name="Pandey M."/>
            <person name="Agarwal S."/>
            <person name="Srivastava S."/>
            <person name="Singh M."/>
            <person name="Sahoo L."/>
            <person name="Jayasankar P."/>
            <person name="Meher P.K."/>
            <person name="Koringa P.G."/>
            <person name="Iquebal M.A."/>
            <person name="Das S.P."/>
            <person name="Bit A."/>
            <person name="Patnaik S."/>
            <person name="Patel N."/>
            <person name="Shah T.M."/>
            <person name="Hinsu A."/>
            <person name="Jena J.K."/>
        </authorList>
    </citation>
    <scope>NUCLEOTIDE SEQUENCE</scope>
    <source>
        <strain evidence="1">CIFAMagur01</strain>
        <tissue evidence="1">Testis</tissue>
    </source>
</reference>
<evidence type="ECO:0000313" key="1">
    <source>
        <dbReference type="EMBL" id="KAF5888928.1"/>
    </source>
</evidence>
<dbReference type="Proteomes" id="UP000727407">
    <property type="component" value="Unassembled WGS sequence"/>
</dbReference>
<comment type="caution">
    <text evidence="1">The sequence shown here is derived from an EMBL/GenBank/DDBJ whole genome shotgun (WGS) entry which is preliminary data.</text>
</comment>
<evidence type="ECO:0000313" key="2">
    <source>
        <dbReference type="Proteomes" id="UP000727407"/>
    </source>
</evidence>
<accession>A0A8J4TEW7</accession>